<evidence type="ECO:0000313" key="1">
    <source>
        <dbReference type="EMBL" id="RRD51229.1"/>
    </source>
</evidence>
<protein>
    <submittedName>
        <fullName evidence="1">DUF3000 domain-containing protein</fullName>
    </submittedName>
</protein>
<proteinExistence type="predicted"/>
<comment type="caution">
    <text evidence="1">The sequence shown here is derived from an EMBL/GenBank/DDBJ whole genome shotgun (WGS) entry which is preliminary data.</text>
</comment>
<dbReference type="Proteomes" id="UP000280935">
    <property type="component" value="Unassembled WGS sequence"/>
</dbReference>
<dbReference type="Pfam" id="PF11452">
    <property type="entry name" value="DUF3000"/>
    <property type="match status" value="1"/>
</dbReference>
<dbReference type="EMBL" id="RQYT01000002">
    <property type="protein sequence ID" value="RRD51229.1"/>
    <property type="molecule type" value="Genomic_DNA"/>
</dbReference>
<dbReference type="OrthoDB" id="3210980at2"/>
<accession>A0A3P1WXE8</accession>
<name>A0A3P1WXE8_9ACTN</name>
<reference evidence="1 2" key="1">
    <citation type="submission" date="2018-11" db="EMBL/GenBank/DDBJ databases">
        <title>Genomes From Bacteria Associated with the Canine Oral Cavity: a Test Case for Automated Genome-Based Taxonomic Assignment.</title>
        <authorList>
            <person name="Coil D.A."/>
            <person name="Jospin G."/>
            <person name="Darling A.E."/>
            <person name="Wallis C."/>
            <person name="Davis I.J."/>
            <person name="Harris S."/>
            <person name="Eisen J.A."/>
            <person name="Holcombe L.J."/>
            <person name="O'Flynn C."/>
        </authorList>
    </citation>
    <scope>NUCLEOTIDE SEQUENCE [LARGE SCALE GENOMIC DNA]</scope>
    <source>
        <strain evidence="1 2">OH2822_COT-296</strain>
    </source>
</reference>
<gene>
    <name evidence="1" type="ORF">EII35_01670</name>
</gene>
<sequence>MASPAFRRAVAELSTMTWRPGMAVQEIGTPQRIAPYGVAISGDLSDGTETIGTGRLILLHDPAGNEAWEGDFRVVTYVRSDLDKESVTDPLLPEVAWSWLTDALTDQGARHHSLAGTVTVSFGQGFGQLSNRQSEAEIRASWTPFLDAKFGFLPHLRAWQDLLLRISGRPPLPNGVVQFPGRHD</sequence>
<evidence type="ECO:0000313" key="2">
    <source>
        <dbReference type="Proteomes" id="UP000280935"/>
    </source>
</evidence>
<dbReference type="AlphaFoldDB" id="A0A3P1WXE8"/>
<organism evidence="1 2">
    <name type="scientific">Arachnia propionica</name>
    <dbReference type="NCBI Taxonomy" id="1750"/>
    <lineage>
        <taxon>Bacteria</taxon>
        <taxon>Bacillati</taxon>
        <taxon>Actinomycetota</taxon>
        <taxon>Actinomycetes</taxon>
        <taxon>Propionibacteriales</taxon>
        <taxon>Propionibacteriaceae</taxon>
        <taxon>Arachnia</taxon>
    </lineage>
</organism>
<dbReference type="InterPro" id="IPR021555">
    <property type="entry name" value="DUF3000"/>
</dbReference>